<dbReference type="SUPFAM" id="SSF54862">
    <property type="entry name" value="4Fe-4S ferredoxins"/>
    <property type="match status" value="1"/>
</dbReference>
<dbReference type="InterPro" id="IPR052977">
    <property type="entry name" value="Polyferredoxin-like_ET"/>
</dbReference>
<dbReference type="Gene3D" id="3.30.70.3270">
    <property type="match status" value="1"/>
</dbReference>
<dbReference type="Pfam" id="PF12838">
    <property type="entry name" value="Fer4_7"/>
    <property type="match status" value="1"/>
</dbReference>
<dbReference type="PROSITE" id="PS51379">
    <property type="entry name" value="4FE4S_FER_2"/>
    <property type="match status" value="2"/>
</dbReference>
<name>A0AA41D648_9BACT</name>
<dbReference type="EMBL" id="JACJMO010000002">
    <property type="protein sequence ID" value="MBM6856398.1"/>
    <property type="molecule type" value="Genomic_DNA"/>
</dbReference>
<sequence>MSKEIFKICTINNCTGCGACEQICPHGCISMVENSEGFKYPQIDFDTCLYCKRCVNACPENVPVPKHDASFYMAWHRSEEVLLQSSSGGIFTALANYVFQKEGIVYGVIQNASKVYTYHIGIENQSELDQLRRSKYYQSDIKHTYIEVKKWLLQGRWVLFTGTACQIAGLYKVLAKTPKDTLITMDVLCHGVTSRNVIKYFIKDRMKQYGKSIKDFGFRIKKTNSGWPQSSRSWFELENGKLIISNYDEDMFFPGFNKNLFLRESCYHCKYCGRLRISDFTAADFWGIDQNSISKNQLYSGVSLLAVNTQQGKDIMRQLSSDLDVKPIDINNFIYKTSHALTRPCNRPHERDIIFNLLQEKGYDNTLHTLIPKHFFQVKRKKIITKLIGIKGYNLLKVLLRK</sequence>
<dbReference type="InterPro" id="IPR017896">
    <property type="entry name" value="4Fe4S_Fe-S-bd"/>
</dbReference>
<keyword evidence="3" id="KW-0411">Iron-sulfur</keyword>
<dbReference type="PANTHER" id="PTHR43193:SF2">
    <property type="entry name" value="POLYFERREDOXIN PROTEIN FWDF"/>
    <property type="match status" value="1"/>
</dbReference>
<dbReference type="PANTHER" id="PTHR43193">
    <property type="match status" value="1"/>
</dbReference>
<proteinExistence type="predicted"/>
<organism evidence="5 6">
    <name type="scientific">Caecibacteroides pullorum</name>
    <dbReference type="NCBI Taxonomy" id="2725562"/>
    <lineage>
        <taxon>Bacteria</taxon>
        <taxon>Pseudomonadati</taxon>
        <taxon>Bacteroidota</taxon>
        <taxon>Bacteroidia</taxon>
        <taxon>Bacteroidales</taxon>
        <taxon>Bacteroidaceae</taxon>
        <taxon>Caecibacteroides</taxon>
    </lineage>
</organism>
<comment type="caution">
    <text evidence="5">The sequence shown here is derived from an EMBL/GenBank/DDBJ whole genome shotgun (WGS) entry which is preliminary data.</text>
</comment>
<gene>
    <name evidence="5" type="ORF">H6D15_02055</name>
</gene>
<dbReference type="Proteomes" id="UP000698924">
    <property type="component" value="Unassembled WGS sequence"/>
</dbReference>
<dbReference type="GO" id="GO:0046872">
    <property type="term" value="F:metal ion binding"/>
    <property type="evidence" value="ECO:0007669"/>
    <property type="project" value="UniProtKB-KW"/>
</dbReference>
<dbReference type="Pfam" id="PF04432">
    <property type="entry name" value="FrhB_FdhB_C"/>
    <property type="match status" value="1"/>
</dbReference>
<evidence type="ECO:0000256" key="1">
    <source>
        <dbReference type="ARBA" id="ARBA00022723"/>
    </source>
</evidence>
<accession>A0AA41D648</accession>
<dbReference type="InterPro" id="IPR017900">
    <property type="entry name" value="4Fe4S_Fe_S_CS"/>
</dbReference>
<evidence type="ECO:0000256" key="2">
    <source>
        <dbReference type="ARBA" id="ARBA00023004"/>
    </source>
</evidence>
<feature type="domain" description="4Fe-4S ferredoxin-type" evidence="4">
    <location>
        <begin position="4"/>
        <end position="34"/>
    </location>
</feature>
<evidence type="ECO:0000313" key="6">
    <source>
        <dbReference type="Proteomes" id="UP000698924"/>
    </source>
</evidence>
<keyword evidence="2" id="KW-0408">Iron</keyword>
<dbReference type="RefSeq" id="WP_204970919.1">
    <property type="nucleotide sequence ID" value="NZ_JAAZTS010000002.1"/>
</dbReference>
<keyword evidence="6" id="KW-1185">Reference proteome</keyword>
<dbReference type="PROSITE" id="PS00198">
    <property type="entry name" value="4FE4S_FER_1"/>
    <property type="match status" value="2"/>
</dbReference>
<dbReference type="InterPro" id="IPR007525">
    <property type="entry name" value="FrhB_FdhB_C"/>
</dbReference>
<protein>
    <submittedName>
        <fullName evidence="5">Coenzyme F420 hydrogenase/dehydrogenase, beta subunit C-terminal domain</fullName>
    </submittedName>
</protein>
<keyword evidence="1" id="KW-0479">Metal-binding</keyword>
<dbReference type="Pfam" id="PF04422">
    <property type="entry name" value="FrhB_FdhB_N"/>
    <property type="match status" value="1"/>
</dbReference>
<dbReference type="AlphaFoldDB" id="A0AA41D648"/>
<feature type="domain" description="4Fe-4S ferredoxin-type" evidence="4">
    <location>
        <begin position="39"/>
        <end position="68"/>
    </location>
</feature>
<evidence type="ECO:0000259" key="4">
    <source>
        <dbReference type="PROSITE" id="PS51379"/>
    </source>
</evidence>
<dbReference type="GO" id="GO:0051536">
    <property type="term" value="F:iron-sulfur cluster binding"/>
    <property type="evidence" value="ECO:0007669"/>
    <property type="project" value="UniProtKB-KW"/>
</dbReference>
<dbReference type="InterPro" id="IPR007516">
    <property type="entry name" value="Co_F420_Hydgase/DH_bsu_N"/>
</dbReference>
<reference evidence="5 6" key="1">
    <citation type="journal article" date="2021" name="Sci. Rep.">
        <title>The distribution of antibiotic resistance genes in chicken gut microbiota commensals.</title>
        <authorList>
            <person name="Juricova H."/>
            <person name="Matiasovicova J."/>
            <person name="Kubasova T."/>
            <person name="Cejkova D."/>
            <person name="Rychlik I."/>
        </authorList>
    </citation>
    <scope>NUCLEOTIDE SEQUENCE [LARGE SCALE GENOMIC DNA]</scope>
    <source>
        <strain evidence="5 6">An421</strain>
    </source>
</reference>
<evidence type="ECO:0000313" key="5">
    <source>
        <dbReference type="EMBL" id="MBM6856398.1"/>
    </source>
</evidence>
<evidence type="ECO:0000256" key="3">
    <source>
        <dbReference type="ARBA" id="ARBA00023014"/>
    </source>
</evidence>